<gene>
    <name evidence="2" type="ORF">Bpfe_002905</name>
</gene>
<reference evidence="2" key="2">
    <citation type="submission" date="2023-04" db="EMBL/GenBank/DDBJ databases">
        <authorList>
            <person name="Bu L."/>
            <person name="Lu L."/>
            <person name="Laidemitt M.R."/>
            <person name="Zhang S.M."/>
            <person name="Mutuku M."/>
            <person name="Mkoji G."/>
            <person name="Steinauer M."/>
            <person name="Loker E.S."/>
        </authorList>
    </citation>
    <scope>NUCLEOTIDE SEQUENCE</scope>
    <source>
        <strain evidence="2">KasaAsao</strain>
        <tissue evidence="2">Whole Snail</tissue>
    </source>
</reference>
<keyword evidence="3" id="KW-1185">Reference proteome</keyword>
<dbReference type="AlphaFoldDB" id="A0AAD8FKL3"/>
<accession>A0AAD8FKL3</accession>
<name>A0AAD8FKL3_BIOPF</name>
<feature type="chain" id="PRO_5041933207" evidence="1">
    <location>
        <begin position="26"/>
        <end position="63"/>
    </location>
</feature>
<protein>
    <submittedName>
        <fullName evidence="2">Adipocyte plasma membrane-associated protein</fullName>
    </submittedName>
</protein>
<dbReference type="EMBL" id="JASAOG010000007">
    <property type="protein sequence ID" value="KAK0067398.1"/>
    <property type="molecule type" value="Genomic_DNA"/>
</dbReference>
<organism evidence="2 3">
    <name type="scientific">Biomphalaria pfeifferi</name>
    <name type="common">Bloodfluke planorb</name>
    <name type="synonym">Freshwater snail</name>
    <dbReference type="NCBI Taxonomy" id="112525"/>
    <lineage>
        <taxon>Eukaryota</taxon>
        <taxon>Metazoa</taxon>
        <taxon>Spiralia</taxon>
        <taxon>Lophotrochozoa</taxon>
        <taxon>Mollusca</taxon>
        <taxon>Gastropoda</taxon>
        <taxon>Heterobranchia</taxon>
        <taxon>Euthyneura</taxon>
        <taxon>Panpulmonata</taxon>
        <taxon>Hygrophila</taxon>
        <taxon>Lymnaeoidea</taxon>
        <taxon>Planorbidae</taxon>
        <taxon>Biomphalaria</taxon>
    </lineage>
</organism>
<feature type="signal peptide" evidence="1">
    <location>
        <begin position="1"/>
        <end position="25"/>
    </location>
</feature>
<dbReference type="Proteomes" id="UP001233172">
    <property type="component" value="Unassembled WGS sequence"/>
</dbReference>
<proteinExistence type="predicted"/>
<evidence type="ECO:0000256" key="1">
    <source>
        <dbReference type="SAM" id="SignalP"/>
    </source>
</evidence>
<evidence type="ECO:0000313" key="3">
    <source>
        <dbReference type="Proteomes" id="UP001233172"/>
    </source>
</evidence>
<reference evidence="2" key="1">
    <citation type="journal article" date="2023" name="PLoS Negl. Trop. Dis.">
        <title>A genome sequence for Biomphalaria pfeifferi, the major vector snail for the human-infecting parasite Schistosoma mansoni.</title>
        <authorList>
            <person name="Bu L."/>
            <person name="Lu L."/>
            <person name="Laidemitt M.R."/>
            <person name="Zhang S.M."/>
            <person name="Mutuku M."/>
            <person name="Mkoji G."/>
            <person name="Steinauer M."/>
            <person name="Loker E.S."/>
        </authorList>
    </citation>
    <scope>NUCLEOTIDE SEQUENCE</scope>
    <source>
        <strain evidence="2">KasaAsao</strain>
    </source>
</reference>
<sequence length="63" mass="6668">MMTRRITRIVCLTFVLILKLSPVYQQSLAQAGANVGSLGGMVGGFLGSVLSGTHGRRINAVSY</sequence>
<feature type="non-terminal residue" evidence="2">
    <location>
        <position position="63"/>
    </location>
</feature>
<keyword evidence="1" id="KW-0732">Signal</keyword>
<evidence type="ECO:0000313" key="2">
    <source>
        <dbReference type="EMBL" id="KAK0067398.1"/>
    </source>
</evidence>
<comment type="caution">
    <text evidence="2">The sequence shown here is derived from an EMBL/GenBank/DDBJ whole genome shotgun (WGS) entry which is preliminary data.</text>
</comment>